<dbReference type="PANTHER" id="PTHR43477">
    <property type="entry name" value="DIHYDROANTICAPSIN 7-DEHYDROGENASE"/>
    <property type="match status" value="1"/>
</dbReference>
<dbReference type="SUPFAM" id="SSF51735">
    <property type="entry name" value="NAD(P)-binding Rossmann-fold domains"/>
    <property type="match status" value="1"/>
</dbReference>
<keyword evidence="2" id="KW-0521">NADP</keyword>
<dbReference type="InterPro" id="IPR002347">
    <property type="entry name" value="SDR_fam"/>
</dbReference>
<dbReference type="OrthoDB" id="294295at2759"/>
<organism evidence="4 5">
    <name type="scientific">Hypholoma sublateritium (strain FD-334 SS-4)</name>
    <dbReference type="NCBI Taxonomy" id="945553"/>
    <lineage>
        <taxon>Eukaryota</taxon>
        <taxon>Fungi</taxon>
        <taxon>Dikarya</taxon>
        <taxon>Basidiomycota</taxon>
        <taxon>Agaricomycotina</taxon>
        <taxon>Agaricomycetes</taxon>
        <taxon>Agaricomycetidae</taxon>
        <taxon>Agaricales</taxon>
        <taxon>Agaricineae</taxon>
        <taxon>Strophariaceae</taxon>
        <taxon>Hypholoma</taxon>
    </lineage>
</organism>
<evidence type="ECO:0000256" key="1">
    <source>
        <dbReference type="ARBA" id="ARBA00006484"/>
    </source>
</evidence>
<dbReference type="OMA" id="KEGQIST"/>
<reference evidence="5" key="1">
    <citation type="submission" date="2014-04" db="EMBL/GenBank/DDBJ databases">
        <title>Evolutionary Origins and Diversification of the Mycorrhizal Mutualists.</title>
        <authorList>
            <consortium name="DOE Joint Genome Institute"/>
            <consortium name="Mycorrhizal Genomics Consortium"/>
            <person name="Kohler A."/>
            <person name="Kuo A."/>
            <person name="Nagy L.G."/>
            <person name="Floudas D."/>
            <person name="Copeland A."/>
            <person name="Barry K.W."/>
            <person name="Cichocki N."/>
            <person name="Veneault-Fourrey C."/>
            <person name="LaButti K."/>
            <person name="Lindquist E.A."/>
            <person name="Lipzen A."/>
            <person name="Lundell T."/>
            <person name="Morin E."/>
            <person name="Murat C."/>
            <person name="Riley R."/>
            <person name="Ohm R."/>
            <person name="Sun H."/>
            <person name="Tunlid A."/>
            <person name="Henrissat B."/>
            <person name="Grigoriev I.V."/>
            <person name="Hibbett D.S."/>
            <person name="Martin F."/>
        </authorList>
    </citation>
    <scope>NUCLEOTIDE SEQUENCE [LARGE SCALE GENOMIC DNA]</scope>
    <source>
        <strain evidence="5">FD-334 SS-4</strain>
    </source>
</reference>
<dbReference type="STRING" id="945553.A0A0D2PDZ9"/>
<dbReference type="Proteomes" id="UP000054270">
    <property type="component" value="Unassembled WGS sequence"/>
</dbReference>
<evidence type="ECO:0000313" key="4">
    <source>
        <dbReference type="EMBL" id="KJA26776.1"/>
    </source>
</evidence>
<keyword evidence="5" id="KW-1185">Reference proteome</keyword>
<dbReference type="AlphaFoldDB" id="A0A0D2PDZ9"/>
<dbReference type="EMBL" id="KN817526">
    <property type="protein sequence ID" value="KJA26776.1"/>
    <property type="molecule type" value="Genomic_DNA"/>
</dbReference>
<accession>A0A0D2PDZ9</accession>
<keyword evidence="3" id="KW-0560">Oxidoreductase</keyword>
<evidence type="ECO:0000256" key="3">
    <source>
        <dbReference type="ARBA" id="ARBA00023002"/>
    </source>
</evidence>
<dbReference type="GO" id="GO:0016491">
    <property type="term" value="F:oxidoreductase activity"/>
    <property type="evidence" value="ECO:0007669"/>
    <property type="project" value="UniProtKB-KW"/>
</dbReference>
<proteinExistence type="inferred from homology"/>
<gene>
    <name evidence="4" type="ORF">HYPSUDRAFT_84193</name>
</gene>
<comment type="similarity">
    <text evidence="1">Belongs to the short-chain dehydrogenases/reductases (SDR) family.</text>
</comment>
<dbReference type="PRINTS" id="PR00081">
    <property type="entry name" value="GDHRDH"/>
</dbReference>
<dbReference type="PANTHER" id="PTHR43477:SF1">
    <property type="entry name" value="DIHYDROANTICAPSIN 7-DEHYDROGENASE"/>
    <property type="match status" value="1"/>
</dbReference>
<evidence type="ECO:0000313" key="5">
    <source>
        <dbReference type="Proteomes" id="UP000054270"/>
    </source>
</evidence>
<dbReference type="InterPro" id="IPR057571">
    <property type="entry name" value="SDR_PhqE-like"/>
</dbReference>
<dbReference type="CDD" id="cd05233">
    <property type="entry name" value="SDR_c"/>
    <property type="match status" value="1"/>
</dbReference>
<dbReference type="InterPro" id="IPR051122">
    <property type="entry name" value="SDR_DHRS6-like"/>
</dbReference>
<dbReference type="Pfam" id="PF23441">
    <property type="entry name" value="SDR"/>
    <property type="match status" value="1"/>
</dbReference>
<protein>
    <submittedName>
        <fullName evidence="4">Uncharacterized protein</fullName>
    </submittedName>
</protein>
<evidence type="ECO:0000256" key="2">
    <source>
        <dbReference type="ARBA" id="ARBA00022857"/>
    </source>
</evidence>
<dbReference type="Gene3D" id="3.40.50.720">
    <property type="entry name" value="NAD(P)-binding Rossmann-like Domain"/>
    <property type="match status" value="1"/>
</dbReference>
<name>A0A0D2PDZ9_HYPSF</name>
<sequence length="235" mass="24591">MTTLQNKIVVVVGGSSGIGFGVALAALQSFASVVIIASSNADRVAGAVARLQAHKLPGEVRGEVLDAKDAAAVKKFALSLGAIDHVAWTSGDVQKLDSTDAFSVRFWGPLILAQNATFRPGGSLTFTSGILDVKPRAGRVVSAGVCSALEGLAKGLAVDLAPIRVNVIGPGAIETEIWDKVPIAVQDQFRKELEKNQLIKRIGEPQEIAEAYLFLMKCGYITGERINVDGGVALA</sequence>
<dbReference type="InterPro" id="IPR036291">
    <property type="entry name" value="NAD(P)-bd_dom_sf"/>
</dbReference>